<protein>
    <recommendedName>
        <fullName evidence="9">Membrane fusion protein (MFP) family protein</fullName>
    </recommendedName>
</protein>
<dbReference type="InterPro" id="IPR010129">
    <property type="entry name" value="T1SS_HlyD"/>
</dbReference>
<name>A0A6N6JKS1_9RHOB</name>
<evidence type="ECO:0000256" key="6">
    <source>
        <dbReference type="ARBA" id="ARBA00022692"/>
    </source>
</evidence>
<evidence type="ECO:0000313" key="12">
    <source>
        <dbReference type="Proteomes" id="UP000436822"/>
    </source>
</evidence>
<keyword evidence="3 9" id="KW-0813">Transport</keyword>
<gene>
    <name evidence="11" type="ORF">KIN_38280</name>
</gene>
<evidence type="ECO:0000313" key="11">
    <source>
        <dbReference type="EMBL" id="GFE66754.1"/>
    </source>
</evidence>
<feature type="transmembrane region" description="Helical" evidence="9">
    <location>
        <begin position="28"/>
        <end position="48"/>
    </location>
</feature>
<evidence type="ECO:0000256" key="1">
    <source>
        <dbReference type="ARBA" id="ARBA00004377"/>
    </source>
</evidence>
<dbReference type="NCBIfam" id="TIGR01843">
    <property type="entry name" value="type_I_hlyD"/>
    <property type="match status" value="1"/>
</dbReference>
<keyword evidence="5 9" id="KW-0997">Cell inner membrane</keyword>
<dbReference type="InterPro" id="IPR058982">
    <property type="entry name" value="Beta-barrel_AprE"/>
</dbReference>
<evidence type="ECO:0000256" key="4">
    <source>
        <dbReference type="ARBA" id="ARBA00022475"/>
    </source>
</evidence>
<keyword evidence="8 9" id="KW-0472">Membrane</keyword>
<evidence type="ECO:0000256" key="9">
    <source>
        <dbReference type="RuleBase" id="RU365093"/>
    </source>
</evidence>
<evidence type="ECO:0000256" key="7">
    <source>
        <dbReference type="ARBA" id="ARBA00022989"/>
    </source>
</evidence>
<comment type="similarity">
    <text evidence="2 9">Belongs to the membrane fusion protein (MFP) (TC 8.A.1) family.</text>
</comment>
<dbReference type="GO" id="GO:0015031">
    <property type="term" value="P:protein transport"/>
    <property type="evidence" value="ECO:0007669"/>
    <property type="project" value="InterPro"/>
</dbReference>
<keyword evidence="7 9" id="KW-1133">Transmembrane helix</keyword>
<proteinExistence type="inferred from homology"/>
<dbReference type="Proteomes" id="UP000436822">
    <property type="component" value="Unassembled WGS sequence"/>
</dbReference>
<evidence type="ECO:0000256" key="5">
    <source>
        <dbReference type="ARBA" id="ARBA00022519"/>
    </source>
</evidence>
<dbReference type="PANTHER" id="PTHR30386:SF26">
    <property type="entry name" value="TRANSPORT PROTEIN COMB"/>
    <property type="match status" value="1"/>
</dbReference>
<dbReference type="PRINTS" id="PR01490">
    <property type="entry name" value="RTXTOXIND"/>
</dbReference>
<dbReference type="RefSeq" id="WP_159810090.1">
    <property type="nucleotide sequence ID" value="NZ_BLJE01000006.1"/>
</dbReference>
<comment type="caution">
    <text evidence="11">The sequence shown here is derived from an EMBL/GenBank/DDBJ whole genome shotgun (WGS) entry which is preliminary data.</text>
</comment>
<dbReference type="EMBL" id="BLJE01000006">
    <property type="protein sequence ID" value="GFE66754.1"/>
    <property type="molecule type" value="Genomic_DNA"/>
</dbReference>
<dbReference type="OrthoDB" id="9810980at2"/>
<keyword evidence="6 9" id="KW-0812">Transmembrane</keyword>
<dbReference type="InterPro" id="IPR050739">
    <property type="entry name" value="MFP"/>
</dbReference>
<dbReference type="Pfam" id="PF26002">
    <property type="entry name" value="Beta-barrel_AprE"/>
    <property type="match status" value="1"/>
</dbReference>
<feature type="domain" description="AprE-like beta-barrel" evidence="10">
    <location>
        <begin position="329"/>
        <end position="419"/>
    </location>
</feature>
<keyword evidence="4 9" id="KW-1003">Cell membrane</keyword>
<evidence type="ECO:0000256" key="2">
    <source>
        <dbReference type="ARBA" id="ARBA00009477"/>
    </source>
</evidence>
<dbReference type="GO" id="GO:0005886">
    <property type="term" value="C:plasma membrane"/>
    <property type="evidence" value="ECO:0007669"/>
    <property type="project" value="UniProtKB-SubCell"/>
</dbReference>
<sequence length="442" mass="47992">MKRRTGPPHAKGAIDRAKQKELIRQPRLAARIAFSLCAMLIGLIVLAANTNMPNVTRAPGEILPQGNYSQVETLEGGIVDAIHVVEGELVAAGTPLVDLKQPDLLRNIATLSAQEQHERFRLENLRALKTVLSSGAPLTSNSVDVLRSGGFDSAADQLDLHVQNQTVRTLAIDRQSETISVLAAALAFNEQRVAAKSKQMDTTRTLREQGLMTERQFQVEQEQLNALQVATNAARVELAEARGALARTTAERDQAHLDLRERTRDEIQSKGDALVELAAALAETTARHADLSVVAPESGVVQSVAFPNLGEVIEPGETLFEVVPAQRGLVVEARIPANDIGHIDMAQPVSIGVDTFDPRRFGRVTGQLLSLSPVPITDEVTGEHYFRAAIGLNQTVIGQEKQVRALRSGMTVVAEIVTGEQTVLAYFLKPIDTTLRKSFSER</sequence>
<dbReference type="Gene3D" id="2.40.30.170">
    <property type="match status" value="1"/>
</dbReference>
<dbReference type="PANTHER" id="PTHR30386">
    <property type="entry name" value="MEMBRANE FUSION SUBUNIT OF EMRAB-TOLC MULTIDRUG EFFLUX PUMP"/>
    <property type="match status" value="1"/>
</dbReference>
<organism evidence="11 12">
    <name type="scientific">Litoreibacter roseus</name>
    <dbReference type="NCBI Taxonomy" id="2601869"/>
    <lineage>
        <taxon>Bacteria</taxon>
        <taxon>Pseudomonadati</taxon>
        <taxon>Pseudomonadota</taxon>
        <taxon>Alphaproteobacteria</taxon>
        <taxon>Rhodobacterales</taxon>
        <taxon>Roseobacteraceae</taxon>
        <taxon>Litoreibacter</taxon>
    </lineage>
</organism>
<evidence type="ECO:0000256" key="3">
    <source>
        <dbReference type="ARBA" id="ARBA00022448"/>
    </source>
</evidence>
<evidence type="ECO:0000259" key="10">
    <source>
        <dbReference type="Pfam" id="PF26002"/>
    </source>
</evidence>
<comment type="subcellular location">
    <subcellularLocation>
        <location evidence="1 9">Cell inner membrane</location>
        <topology evidence="1 9">Single-pass membrane protein</topology>
    </subcellularLocation>
</comment>
<accession>A0A6N6JKS1</accession>
<evidence type="ECO:0000256" key="8">
    <source>
        <dbReference type="ARBA" id="ARBA00023136"/>
    </source>
</evidence>
<dbReference type="AlphaFoldDB" id="A0A6N6JKS1"/>
<keyword evidence="12" id="KW-1185">Reference proteome</keyword>
<reference evidence="11 12" key="1">
    <citation type="submission" date="2019-12" db="EMBL/GenBank/DDBJ databases">
        <title>Litoreibacter badius sp. nov., a novel bacteriochlorophyll a-containing bacterium in the genus Litoreibacter.</title>
        <authorList>
            <person name="Kanamuro M."/>
            <person name="Takabe Y."/>
            <person name="Mori K."/>
            <person name="Takaichi S."/>
            <person name="Hanada S."/>
        </authorList>
    </citation>
    <scope>NUCLEOTIDE SEQUENCE [LARGE SCALE GENOMIC DNA]</scope>
    <source>
        <strain evidence="11 12">K6</strain>
    </source>
</reference>